<dbReference type="RefSeq" id="WP_011357364.1">
    <property type="nucleotide sequence ID" value="NC_007512.1"/>
</dbReference>
<dbReference type="InterPro" id="IPR009241">
    <property type="entry name" value="HigB-like"/>
</dbReference>
<keyword evidence="2" id="KW-1185">Reference proteome</keyword>
<evidence type="ECO:0000313" key="2">
    <source>
        <dbReference type="Proteomes" id="UP000002709"/>
    </source>
</evidence>
<organism evidence="1 2">
    <name type="scientific">Chlorobium luteolum (strain DSM 273 / BCRC 81028 / 2530)</name>
    <name type="common">Pelodictyon luteolum</name>
    <dbReference type="NCBI Taxonomy" id="319225"/>
    <lineage>
        <taxon>Bacteria</taxon>
        <taxon>Pseudomonadati</taxon>
        <taxon>Chlorobiota</taxon>
        <taxon>Chlorobiia</taxon>
        <taxon>Chlorobiales</taxon>
        <taxon>Chlorobiaceae</taxon>
        <taxon>Chlorobium/Pelodictyon group</taxon>
        <taxon>Pelodictyon</taxon>
    </lineage>
</organism>
<dbReference type="Proteomes" id="UP000002709">
    <property type="component" value="Chromosome"/>
</dbReference>
<evidence type="ECO:0000313" key="1">
    <source>
        <dbReference type="EMBL" id="ABB23489.1"/>
    </source>
</evidence>
<dbReference type="EMBL" id="CP000096">
    <property type="protein sequence ID" value="ABB23489.1"/>
    <property type="molecule type" value="Genomic_DNA"/>
</dbReference>
<dbReference type="Pfam" id="PF05973">
    <property type="entry name" value="Gp49"/>
    <property type="match status" value="1"/>
</dbReference>
<dbReference type="eggNOG" id="COG4679">
    <property type="taxonomic scope" value="Bacteria"/>
</dbReference>
<sequence>MNKPTLDVRFYQTDGGAEPVREWLKQLPAIDRKIIGEDIKTVQYGWPLGMPLVRKMEKDLWEVRIHLHGRIARVLFTVEGGVIVLLHGFIKKTQATPKSELQLAKNRMGST</sequence>
<protein>
    <recommendedName>
        <fullName evidence="3">Type II toxin-antitoxin system RelE/ParE family toxin</fullName>
    </recommendedName>
</protein>
<gene>
    <name evidence="1" type="ordered locus">Plut_0606</name>
</gene>
<proteinExistence type="predicted"/>
<dbReference type="STRING" id="319225.Plut_0606"/>
<dbReference type="HOGENOM" id="CLU_122734_2_0_10"/>
<accession>Q3B592</accession>
<dbReference type="KEGG" id="plt:Plut_0606"/>
<dbReference type="OrthoDB" id="573082at2"/>
<reference evidence="2" key="1">
    <citation type="submission" date="2005-08" db="EMBL/GenBank/DDBJ databases">
        <title>Complete sequence of Pelodictyon luteolum DSM 273.</title>
        <authorList>
            <consortium name="US DOE Joint Genome Institute"/>
            <person name="Copeland A."/>
            <person name="Lucas S."/>
            <person name="Lapidus A."/>
            <person name="Barry K."/>
            <person name="Detter J.C."/>
            <person name="Glavina T."/>
            <person name="Hammon N."/>
            <person name="Israni S."/>
            <person name="Pitluck S."/>
            <person name="Bryant D."/>
            <person name="Schmutz J."/>
            <person name="Larimer F."/>
            <person name="Land M."/>
            <person name="Kyrpides N."/>
            <person name="Ivanova N."/>
            <person name="Richardson P."/>
        </authorList>
    </citation>
    <scope>NUCLEOTIDE SEQUENCE [LARGE SCALE GENOMIC DNA]</scope>
    <source>
        <strain evidence="2">DSM 273 / BCRC 81028 / 2530</strain>
    </source>
</reference>
<name>Q3B592_CHLL3</name>
<evidence type="ECO:0008006" key="3">
    <source>
        <dbReference type="Google" id="ProtNLM"/>
    </source>
</evidence>
<dbReference type="AlphaFoldDB" id="Q3B592"/>